<comment type="caution">
    <text evidence="1">The sequence shown here is derived from an EMBL/GenBank/DDBJ whole genome shotgun (WGS) entry which is preliminary data.</text>
</comment>
<organism evidence="1 2">
    <name type="scientific">Mucilaginibacter oryzae</name>
    <dbReference type="NCBI Taxonomy" id="468058"/>
    <lineage>
        <taxon>Bacteria</taxon>
        <taxon>Pseudomonadati</taxon>
        <taxon>Bacteroidota</taxon>
        <taxon>Sphingobacteriia</taxon>
        <taxon>Sphingobacteriales</taxon>
        <taxon>Sphingobacteriaceae</taxon>
        <taxon>Mucilaginibacter</taxon>
    </lineage>
</organism>
<dbReference type="RefSeq" id="WP_109607020.1">
    <property type="nucleotide sequence ID" value="NZ_QGHA01000002.1"/>
</dbReference>
<keyword evidence="2" id="KW-1185">Reference proteome</keyword>
<evidence type="ECO:0000313" key="1">
    <source>
        <dbReference type="EMBL" id="PWK78723.1"/>
    </source>
</evidence>
<sequence length="159" mass="18077">MNTLVSTYKSITHETYHKNNPLLLLTSVFLFKNNTAQASINRNLNRDSTEKQREVRLSQQLFAVKISKPKNKKAKPGTFDLKAELRDAFTVICYENNKSFTELDWSMCPKGKCPVGGTFDFGSPQYKYLDTLMAQVKQANIKAQKNLIALAKSVSKKKH</sequence>
<reference evidence="1 2" key="1">
    <citation type="submission" date="2018-05" db="EMBL/GenBank/DDBJ databases">
        <title>Genomic Encyclopedia of Archaeal and Bacterial Type Strains, Phase II (KMG-II): from individual species to whole genera.</title>
        <authorList>
            <person name="Goeker M."/>
        </authorList>
    </citation>
    <scope>NUCLEOTIDE SEQUENCE [LARGE SCALE GENOMIC DNA]</scope>
    <source>
        <strain evidence="1 2">DSM 19975</strain>
    </source>
</reference>
<dbReference type="AlphaFoldDB" id="A0A316HEY0"/>
<dbReference type="EMBL" id="QGHA01000002">
    <property type="protein sequence ID" value="PWK78723.1"/>
    <property type="molecule type" value="Genomic_DNA"/>
</dbReference>
<dbReference type="Proteomes" id="UP000245678">
    <property type="component" value="Unassembled WGS sequence"/>
</dbReference>
<evidence type="ECO:0000313" key="2">
    <source>
        <dbReference type="Proteomes" id="UP000245678"/>
    </source>
</evidence>
<gene>
    <name evidence="1" type="ORF">LX99_01171</name>
</gene>
<protein>
    <submittedName>
        <fullName evidence="1">Uncharacterized protein</fullName>
    </submittedName>
</protein>
<accession>A0A316HEY0</accession>
<name>A0A316HEY0_9SPHI</name>
<proteinExistence type="predicted"/>